<dbReference type="eggNOG" id="ENOG5032NXP">
    <property type="taxonomic scope" value="Bacteria"/>
</dbReference>
<evidence type="ECO:0000313" key="1">
    <source>
        <dbReference type="EMBL" id="AEA33008.1"/>
    </source>
</evidence>
<dbReference type="EMBL" id="CP002606">
    <property type="protein sequence ID" value="AEA33008.1"/>
    <property type="molecule type" value="Genomic_DNA"/>
</dbReference>
<dbReference type="OrthoDB" id="5510491at2"/>
<dbReference type="GO" id="GO:0004518">
    <property type="term" value="F:nuclease activity"/>
    <property type="evidence" value="ECO:0007669"/>
    <property type="project" value="InterPro"/>
</dbReference>
<evidence type="ECO:0008006" key="3">
    <source>
        <dbReference type="Google" id="ProtNLM"/>
    </source>
</evidence>
<dbReference type="STRING" id="760142.Hipma_0025"/>
<sequence length="143" mass="16161">MVELQIVDVEMGNGHGDVYCQDMDGFYYKFPVEYSKAKFISLLMHGVYVPSNGIYELMLKLLNSIGLSVDAIIVLDGYENKAAIRVINSNSEPKFLPINIEDGLVLGVLADAPFYIKREAAFLEVETIEDSLWYRLLKELDLC</sequence>
<organism evidence="1 2">
    <name type="scientific">Hippea maritima (strain ATCC 700847 / DSM 10411 / MH2)</name>
    <dbReference type="NCBI Taxonomy" id="760142"/>
    <lineage>
        <taxon>Bacteria</taxon>
        <taxon>Pseudomonadati</taxon>
        <taxon>Campylobacterota</taxon>
        <taxon>Desulfurellia</taxon>
        <taxon>Desulfurellales</taxon>
        <taxon>Hippeaceae</taxon>
        <taxon>Hippea</taxon>
    </lineage>
</organism>
<dbReference type="Proteomes" id="UP000008139">
    <property type="component" value="Chromosome"/>
</dbReference>
<gene>
    <name evidence="1" type="ordered locus">Hipma_0025</name>
</gene>
<accession>F2LWG2</accession>
<dbReference type="AlphaFoldDB" id="F2LWG2"/>
<evidence type="ECO:0000313" key="2">
    <source>
        <dbReference type="Proteomes" id="UP000008139"/>
    </source>
</evidence>
<dbReference type="InterPro" id="IPR036104">
    <property type="entry name" value="BFN_sf"/>
</dbReference>
<keyword evidence="2" id="KW-1185">Reference proteome</keyword>
<reference evidence="1 2" key="1">
    <citation type="journal article" date="2011" name="Stand. Genomic Sci.">
        <title>Complete genome sequence of the thermophilic sulfur-reducer Hippea maritima type strain (MH(2)).</title>
        <authorList>
            <person name="Huntemann M."/>
            <person name="Lu M."/>
            <person name="Nolan M."/>
            <person name="Lapidus A."/>
            <person name="Lucas S."/>
            <person name="Hammon N."/>
            <person name="Deshpande S."/>
            <person name="Cheng J.F."/>
            <person name="Tapia R."/>
            <person name="Han C."/>
            <person name="Goodwin L."/>
            <person name="Pitluck S."/>
            <person name="Liolios K."/>
            <person name="Pagani I."/>
            <person name="Ivanova N."/>
            <person name="Ovchinikova G."/>
            <person name="Pati A."/>
            <person name="Chen A."/>
            <person name="Palaniappan K."/>
            <person name="Land M."/>
            <person name="Hauser L."/>
            <person name="Jeffries C.D."/>
            <person name="Detter J.C."/>
            <person name="Brambilla E.M."/>
            <person name="Rohde M."/>
            <person name="Spring S."/>
            <person name="Goker M."/>
            <person name="Woyke T."/>
            <person name="Bristow J."/>
            <person name="Eisen J.A."/>
            <person name="Markowitz V."/>
            <person name="Hugenholtz P."/>
            <person name="Kyrpides N.C."/>
            <person name="Klenk H.P."/>
            <person name="Mavromatis K."/>
        </authorList>
    </citation>
    <scope>NUCLEOTIDE SEQUENCE [LARGE SCALE GENOMIC DNA]</scope>
    <source>
        <strain evidence="2">ATCC 700847 / DSM 10411 / MH2</strain>
    </source>
</reference>
<dbReference type="InParanoid" id="F2LWG2"/>
<reference evidence="2" key="2">
    <citation type="submission" date="2011-03" db="EMBL/GenBank/DDBJ databases">
        <title>The complete genome of Hippea maritima DSM 10411.</title>
        <authorList>
            <consortium name="US DOE Joint Genome Institute (JGI-PGF)"/>
            <person name="Lucas S."/>
            <person name="Copeland A."/>
            <person name="Lapidus A."/>
            <person name="Bruce D."/>
            <person name="Goodwin L."/>
            <person name="Pitluck S."/>
            <person name="Peters L."/>
            <person name="Kyrpides N."/>
            <person name="Mavromatis K."/>
            <person name="Pagani I."/>
            <person name="Ivanova N."/>
            <person name="Mikhailova N."/>
            <person name="Lu M."/>
            <person name="Detter J.C."/>
            <person name="Tapia R."/>
            <person name="Han C."/>
            <person name="Land M."/>
            <person name="Hauser L."/>
            <person name="Markowitz V."/>
            <person name="Cheng J.-F."/>
            <person name="Hugenholtz P."/>
            <person name="Woyke T."/>
            <person name="Wu D."/>
            <person name="Spring S."/>
            <person name="Schroeder M."/>
            <person name="Brambilla E."/>
            <person name="Klenk H.-P."/>
            <person name="Eisen J.A."/>
        </authorList>
    </citation>
    <scope>NUCLEOTIDE SEQUENCE [LARGE SCALE GENOMIC DNA]</scope>
    <source>
        <strain evidence="2">ATCC 700847 / DSM 10411 / MH2</strain>
    </source>
</reference>
<dbReference type="KEGG" id="hmr:Hipma_0025"/>
<dbReference type="HOGENOM" id="CLU_1803552_0_0_7"/>
<proteinExistence type="predicted"/>
<dbReference type="SUPFAM" id="SSF103256">
    <property type="entry name" value="Hypothetical protein TM0160"/>
    <property type="match status" value="1"/>
</dbReference>
<protein>
    <recommendedName>
        <fullName evidence="3">BFN domain-containing protein</fullName>
    </recommendedName>
</protein>
<dbReference type="RefSeq" id="WP_013681053.1">
    <property type="nucleotide sequence ID" value="NC_015318.1"/>
</dbReference>
<name>F2LWG2_HIPMA</name>